<dbReference type="AlphaFoldDB" id="A0A6G0HVW9"/>
<comment type="caution">
    <text evidence="2">The sequence shown here is derived from an EMBL/GenBank/DDBJ whole genome shotgun (WGS) entry which is preliminary data.</text>
</comment>
<keyword evidence="3" id="KW-1185">Reference proteome</keyword>
<evidence type="ECO:0000313" key="3">
    <source>
        <dbReference type="Proteomes" id="UP000424527"/>
    </source>
</evidence>
<dbReference type="EMBL" id="REGW02000018">
    <property type="protein sequence ID" value="KAE8283213.1"/>
    <property type="molecule type" value="Genomic_DNA"/>
</dbReference>
<feature type="compositionally biased region" description="Polar residues" evidence="1">
    <location>
        <begin position="258"/>
        <end position="272"/>
    </location>
</feature>
<protein>
    <submittedName>
        <fullName evidence="2">Uncharacterized protein</fullName>
    </submittedName>
</protein>
<feature type="compositionally biased region" description="Polar residues" evidence="1">
    <location>
        <begin position="337"/>
        <end position="362"/>
    </location>
</feature>
<dbReference type="Proteomes" id="UP000424527">
    <property type="component" value="Unassembled WGS sequence"/>
</dbReference>
<feature type="region of interest" description="Disordered" evidence="1">
    <location>
        <begin position="110"/>
        <end position="198"/>
    </location>
</feature>
<feature type="region of interest" description="Disordered" evidence="1">
    <location>
        <begin position="227"/>
        <end position="277"/>
    </location>
</feature>
<evidence type="ECO:0000313" key="2">
    <source>
        <dbReference type="EMBL" id="KAE8283213.1"/>
    </source>
</evidence>
<name>A0A6G0HVW9_LARCR</name>
<organism evidence="2 3">
    <name type="scientific">Larimichthys crocea</name>
    <name type="common">Large yellow croaker</name>
    <name type="synonym">Pseudosciaena crocea</name>
    <dbReference type="NCBI Taxonomy" id="215358"/>
    <lineage>
        <taxon>Eukaryota</taxon>
        <taxon>Metazoa</taxon>
        <taxon>Chordata</taxon>
        <taxon>Craniata</taxon>
        <taxon>Vertebrata</taxon>
        <taxon>Euteleostomi</taxon>
        <taxon>Actinopterygii</taxon>
        <taxon>Neopterygii</taxon>
        <taxon>Teleostei</taxon>
        <taxon>Neoteleostei</taxon>
        <taxon>Acanthomorphata</taxon>
        <taxon>Eupercaria</taxon>
        <taxon>Sciaenidae</taxon>
        <taxon>Larimichthys</taxon>
    </lineage>
</organism>
<reference evidence="2 3" key="1">
    <citation type="submission" date="2019-07" db="EMBL/GenBank/DDBJ databases">
        <title>Chromosome genome assembly for large yellow croaker.</title>
        <authorList>
            <person name="Xiao S."/>
        </authorList>
    </citation>
    <scope>NUCLEOTIDE SEQUENCE [LARGE SCALE GENOMIC DNA]</scope>
    <source>
        <strain evidence="2">JMULYC20181020</strain>
        <tissue evidence="2">Muscle</tissue>
    </source>
</reference>
<evidence type="ECO:0000256" key="1">
    <source>
        <dbReference type="SAM" id="MobiDB-lite"/>
    </source>
</evidence>
<accession>A0A6G0HVW9</accession>
<proteinExistence type="predicted"/>
<gene>
    <name evidence="2" type="ORF">D5F01_LYC18614</name>
</gene>
<feature type="compositionally biased region" description="Polar residues" evidence="1">
    <location>
        <begin position="145"/>
        <end position="179"/>
    </location>
</feature>
<feature type="region of interest" description="Disordered" evidence="1">
    <location>
        <begin position="336"/>
        <end position="362"/>
    </location>
</feature>
<sequence>MGRLDDAAKHKVVELRKAGLSFRKIKAVLELENIKVSAQAIYLFLREFQGRPPGRVRPVEAGSITSSAQVQPRAGAIQEGWSNIHLQNLLREASHHAGFTAAANFAKQTSTNLDTDAKPSGSGEASRGNRPEQQHEGDKEENDIQIVSVTSLAQNNQQRSPQSTVTGTEASAVSSTLTASGALMRRRVTPSPATNSMLAARKRLLDKALSHRMKPPETYDLTTEKTVMEDQSGGGSVPRRFLTQRPAIRLQPPGGQGTTRNEGNPSPQQAVQDTRGRVGLQDQIQTLGSEVRSLGLAVKMLVEQQCRLEREQAQQTHIQKQILSTLQSFASKLGHCSSVQQQQHNKTPSPSDLPTDSTATSFSQDTFNFSQLTYTQCSQTEQGYNSLESLENVEAFKLPGLSPSSMNGFLPCSNAESLPLTHTPPQTQPYTATYPQQNSQTLVPPYSQSYVSTYNQSHSQTFRGSESKTSDFPSSCSARTLQDCSVSTQPLDQQINIIKVEGP</sequence>
<feature type="compositionally biased region" description="Basic and acidic residues" evidence="1">
    <location>
        <begin position="127"/>
        <end position="138"/>
    </location>
</feature>